<sequence>MVATETTPTTLDRALSALAYGRIALGATALAAPRTAARLALTRPTPELGYMTRIFGARALALGLGYLTAAPADRPRWQRLALMVDILDTASGTAHVVRGDIHRGVAAALVALTGGYATVGARRFLRDLLTSPGTAR</sequence>
<proteinExistence type="predicted"/>
<dbReference type="OrthoDB" id="4773974at2"/>
<organism evidence="1 2">
    <name type="scientific">Nocardia amikacinitolerans</name>
    <dbReference type="NCBI Taxonomy" id="756689"/>
    <lineage>
        <taxon>Bacteria</taxon>
        <taxon>Bacillati</taxon>
        <taxon>Actinomycetota</taxon>
        <taxon>Actinomycetes</taxon>
        <taxon>Mycobacteriales</taxon>
        <taxon>Nocardiaceae</taxon>
        <taxon>Nocardia</taxon>
    </lineage>
</organism>
<evidence type="ECO:0008006" key="3">
    <source>
        <dbReference type="Google" id="ProtNLM"/>
    </source>
</evidence>
<dbReference type="AlphaFoldDB" id="A0A285LRR6"/>
<gene>
    <name evidence="1" type="ORF">SAMN04244553_4082</name>
</gene>
<accession>A0A285LRR6</accession>
<evidence type="ECO:0000313" key="1">
    <source>
        <dbReference type="EMBL" id="SNY87143.1"/>
    </source>
</evidence>
<dbReference type="RefSeq" id="WP_097246231.1">
    <property type="nucleotide sequence ID" value="NZ_JAMTCV010000003.1"/>
</dbReference>
<protein>
    <recommendedName>
        <fullName evidence="3">Aspartate carbamoyl transferase</fullName>
    </recommendedName>
</protein>
<name>A0A285LRR6_9NOCA</name>
<dbReference type="Proteomes" id="UP000219565">
    <property type="component" value="Unassembled WGS sequence"/>
</dbReference>
<reference evidence="1 2" key="1">
    <citation type="submission" date="2017-09" db="EMBL/GenBank/DDBJ databases">
        <authorList>
            <person name="Ehlers B."/>
            <person name="Leendertz F.H."/>
        </authorList>
    </citation>
    <scope>NUCLEOTIDE SEQUENCE [LARGE SCALE GENOMIC DNA]</scope>
    <source>
        <strain evidence="1 2">DSM 45537</strain>
    </source>
</reference>
<keyword evidence="2" id="KW-1185">Reference proteome</keyword>
<evidence type="ECO:0000313" key="2">
    <source>
        <dbReference type="Proteomes" id="UP000219565"/>
    </source>
</evidence>
<dbReference type="EMBL" id="OBEG01000004">
    <property type="protein sequence ID" value="SNY87143.1"/>
    <property type="molecule type" value="Genomic_DNA"/>
</dbReference>